<feature type="transmembrane region" description="Helical" evidence="1">
    <location>
        <begin position="56"/>
        <end position="76"/>
    </location>
</feature>
<reference evidence="2" key="1">
    <citation type="submission" date="2019-02" db="EMBL/GenBank/DDBJ databases">
        <authorList>
            <person name="Gruber-Vodicka R. H."/>
            <person name="Seah K. B. B."/>
        </authorList>
    </citation>
    <scope>NUCLEOTIDE SEQUENCE</scope>
    <source>
        <strain evidence="2">BECK_M6</strain>
    </source>
</reference>
<gene>
    <name evidence="2" type="ORF">BECKLFY1418A_GA0070994_100182</name>
</gene>
<dbReference type="EMBL" id="CAADFH010000001">
    <property type="protein sequence ID" value="VFJ87369.1"/>
    <property type="molecule type" value="Genomic_DNA"/>
</dbReference>
<keyword evidence="1" id="KW-1133">Transmembrane helix</keyword>
<name>A0A450U6Q0_9GAMM</name>
<protein>
    <submittedName>
        <fullName evidence="2">ISXO2-like transposase domain</fullName>
    </submittedName>
</protein>
<sequence>MEILKREFNSVYCKISFKHLDRYLHELTFRLNQGNAKIHTMDRISSMVKRMFGRRLTYKGLIGMMIYSALAVSILLQKSL</sequence>
<evidence type="ECO:0000313" key="2">
    <source>
        <dbReference type="EMBL" id="VFJ87369.1"/>
    </source>
</evidence>
<dbReference type="AlphaFoldDB" id="A0A450U6Q0"/>
<accession>A0A450U6Q0</accession>
<proteinExistence type="predicted"/>
<keyword evidence="1" id="KW-0472">Membrane</keyword>
<organism evidence="2">
    <name type="scientific">Candidatus Kentrum sp. LFY</name>
    <dbReference type="NCBI Taxonomy" id="2126342"/>
    <lineage>
        <taxon>Bacteria</taxon>
        <taxon>Pseudomonadati</taxon>
        <taxon>Pseudomonadota</taxon>
        <taxon>Gammaproteobacteria</taxon>
        <taxon>Candidatus Kentrum</taxon>
    </lineage>
</organism>
<keyword evidence="1" id="KW-0812">Transmembrane</keyword>
<evidence type="ECO:0000256" key="1">
    <source>
        <dbReference type="SAM" id="Phobius"/>
    </source>
</evidence>